<gene>
    <name evidence="2" type="ORF">TNCV_2692071</name>
</gene>
<protein>
    <submittedName>
        <fullName evidence="2">Transposon Ty3-I Gag-Pol polyprotein</fullName>
    </submittedName>
</protein>
<dbReference type="PROSITE" id="PS50994">
    <property type="entry name" value="INTEGRASE"/>
    <property type="match status" value="1"/>
</dbReference>
<evidence type="ECO:0000313" key="3">
    <source>
        <dbReference type="Proteomes" id="UP000887159"/>
    </source>
</evidence>
<dbReference type="GO" id="GO:0003676">
    <property type="term" value="F:nucleic acid binding"/>
    <property type="evidence" value="ECO:0007669"/>
    <property type="project" value="InterPro"/>
</dbReference>
<dbReference type="InterPro" id="IPR036397">
    <property type="entry name" value="RNaseH_sf"/>
</dbReference>
<evidence type="ECO:0000259" key="1">
    <source>
        <dbReference type="PROSITE" id="PS50994"/>
    </source>
</evidence>
<name>A0A8X6VZ88_TRICX</name>
<dbReference type="Proteomes" id="UP000887159">
    <property type="component" value="Unassembled WGS sequence"/>
</dbReference>
<organism evidence="2 3">
    <name type="scientific">Trichonephila clavipes</name>
    <name type="common">Golden silk orbweaver</name>
    <name type="synonym">Nephila clavipes</name>
    <dbReference type="NCBI Taxonomy" id="2585209"/>
    <lineage>
        <taxon>Eukaryota</taxon>
        <taxon>Metazoa</taxon>
        <taxon>Ecdysozoa</taxon>
        <taxon>Arthropoda</taxon>
        <taxon>Chelicerata</taxon>
        <taxon>Arachnida</taxon>
        <taxon>Araneae</taxon>
        <taxon>Araneomorphae</taxon>
        <taxon>Entelegynae</taxon>
        <taxon>Araneoidea</taxon>
        <taxon>Nephilidae</taxon>
        <taxon>Trichonephila</taxon>
    </lineage>
</organism>
<dbReference type="Gene3D" id="3.30.420.10">
    <property type="entry name" value="Ribonuclease H-like superfamily/Ribonuclease H"/>
    <property type="match status" value="1"/>
</dbReference>
<reference evidence="2" key="1">
    <citation type="submission" date="2020-08" db="EMBL/GenBank/DDBJ databases">
        <title>Multicomponent nature underlies the extraordinary mechanical properties of spider dragline silk.</title>
        <authorList>
            <person name="Kono N."/>
            <person name="Nakamura H."/>
            <person name="Mori M."/>
            <person name="Yoshida Y."/>
            <person name="Ohtoshi R."/>
            <person name="Malay A.D."/>
            <person name="Moran D.A.P."/>
            <person name="Tomita M."/>
            <person name="Numata K."/>
            <person name="Arakawa K."/>
        </authorList>
    </citation>
    <scope>NUCLEOTIDE SEQUENCE</scope>
</reference>
<proteinExistence type="predicted"/>
<sequence>MAVSPNRFTDAAEAINRLENQRHVFGNPARIITDKGSAFTSSAFEDYCNKQNILHITITAALPRSDGQIEKQNFTIIAVLSKLSVDDPEKWYSQLPHLQEILNSTFQREPR</sequence>
<evidence type="ECO:0000313" key="2">
    <source>
        <dbReference type="EMBL" id="GFY25016.1"/>
    </source>
</evidence>
<comment type="caution">
    <text evidence="2">The sequence shown here is derived from an EMBL/GenBank/DDBJ whole genome shotgun (WGS) entry which is preliminary data.</text>
</comment>
<keyword evidence="3" id="KW-1185">Reference proteome</keyword>
<accession>A0A8X6VZ88</accession>
<dbReference type="InterPro" id="IPR050951">
    <property type="entry name" value="Retrovirus_Pol_polyprotein"/>
</dbReference>
<dbReference type="EMBL" id="BMAU01021370">
    <property type="protein sequence ID" value="GFY25016.1"/>
    <property type="molecule type" value="Genomic_DNA"/>
</dbReference>
<dbReference type="SUPFAM" id="SSF53098">
    <property type="entry name" value="Ribonuclease H-like"/>
    <property type="match status" value="1"/>
</dbReference>
<dbReference type="InterPro" id="IPR001584">
    <property type="entry name" value="Integrase_cat-core"/>
</dbReference>
<dbReference type="PANTHER" id="PTHR37984">
    <property type="entry name" value="PROTEIN CBG26694"/>
    <property type="match status" value="1"/>
</dbReference>
<dbReference type="InterPro" id="IPR012337">
    <property type="entry name" value="RNaseH-like_sf"/>
</dbReference>
<dbReference type="AlphaFoldDB" id="A0A8X6VZ88"/>
<feature type="domain" description="Integrase catalytic" evidence="1">
    <location>
        <begin position="1"/>
        <end position="111"/>
    </location>
</feature>
<dbReference type="GO" id="GO:0015074">
    <property type="term" value="P:DNA integration"/>
    <property type="evidence" value="ECO:0007669"/>
    <property type="project" value="InterPro"/>
</dbReference>
<dbReference type="PANTHER" id="PTHR37984:SF5">
    <property type="entry name" value="PROTEIN NYNRIN-LIKE"/>
    <property type="match status" value="1"/>
</dbReference>